<evidence type="ECO:0000256" key="5">
    <source>
        <dbReference type="ARBA" id="ARBA00023139"/>
    </source>
</evidence>
<dbReference type="PANTHER" id="PTHR30429:SF3">
    <property type="entry name" value="LIPOPROTEIN"/>
    <property type="match status" value="1"/>
</dbReference>
<keyword evidence="6 8" id="KW-0449">Lipoprotein</keyword>
<gene>
    <name evidence="8" type="ORF">CDG68_09980</name>
</gene>
<dbReference type="SUPFAM" id="SSF53850">
    <property type="entry name" value="Periplasmic binding protein-like II"/>
    <property type="match status" value="1"/>
</dbReference>
<dbReference type="Pfam" id="PF03180">
    <property type="entry name" value="Lipoprotein_9"/>
    <property type="match status" value="1"/>
</dbReference>
<dbReference type="GO" id="GO:0016020">
    <property type="term" value="C:membrane"/>
    <property type="evidence" value="ECO:0007669"/>
    <property type="project" value="UniProtKB-SubCell"/>
</dbReference>
<keyword evidence="5" id="KW-0564">Palmitate</keyword>
<evidence type="ECO:0000256" key="2">
    <source>
        <dbReference type="ARBA" id="ARBA00008973"/>
    </source>
</evidence>
<comment type="subcellular location">
    <subcellularLocation>
        <location evidence="1">Membrane</location>
        <topology evidence="1">Lipid-anchor</topology>
    </subcellularLocation>
</comment>
<evidence type="ECO:0000256" key="6">
    <source>
        <dbReference type="ARBA" id="ARBA00023288"/>
    </source>
</evidence>
<dbReference type="PROSITE" id="PS51257">
    <property type="entry name" value="PROKAR_LIPOPROTEIN"/>
    <property type="match status" value="1"/>
</dbReference>
<organism evidence="8 9">
    <name type="scientific">Acinetobacter wuhouensis</name>
    <dbReference type="NCBI Taxonomy" id="1879050"/>
    <lineage>
        <taxon>Bacteria</taxon>
        <taxon>Pseudomonadati</taxon>
        <taxon>Pseudomonadota</taxon>
        <taxon>Gammaproteobacteria</taxon>
        <taxon>Moraxellales</taxon>
        <taxon>Moraxellaceae</taxon>
        <taxon>Acinetobacter</taxon>
    </lineage>
</organism>
<evidence type="ECO:0000256" key="3">
    <source>
        <dbReference type="ARBA" id="ARBA00022729"/>
    </source>
</evidence>
<evidence type="ECO:0000313" key="9">
    <source>
        <dbReference type="Proteomes" id="UP000279962"/>
    </source>
</evidence>
<protein>
    <submittedName>
        <fullName evidence="8">NLPA lipoprotein</fullName>
    </submittedName>
</protein>
<dbReference type="EMBL" id="CP033133">
    <property type="protein sequence ID" value="AYO53939.1"/>
    <property type="molecule type" value="Genomic_DNA"/>
</dbReference>
<sequence length="293" mass="31885">MNKLFSILLSASVLTLSACGNKPEQNQTSKENDQGSTQTLKTIKLVSTGADTDIWKYISDLPATKQAGIDLKVTNLTDYVVLNTSVASGEQDVNAFQSFNYLAAYNASNKEKIAAVATTYFEPMGIYANTVKSVEQFPQGATIAIPNDTANEARALSLLQSAGLLKLKPNFDLGKGTVNDIIENPKKLKLRPIQMTTAVRVKKDVDAIVLGNTLALEGGLNVLKDSIFHEPVDETTKIYVNLLGVAEAHKDDPIYTKLGNLYHLPQVQKFISDKFAGTKVEVNQPVSEFTDTK</sequence>
<dbReference type="RefSeq" id="WP_087552764.1">
    <property type="nucleotide sequence ID" value="NZ_CP033133.1"/>
</dbReference>
<dbReference type="Gene3D" id="3.40.190.10">
    <property type="entry name" value="Periplasmic binding protein-like II"/>
    <property type="match status" value="2"/>
</dbReference>
<reference evidence="8 9" key="1">
    <citation type="submission" date="2018-10" db="EMBL/GenBank/DDBJ databases">
        <title>The complete genome of Acinetobacter wuhouensis strain WCHAW010062.</title>
        <authorList>
            <person name="Hu Y."/>
            <person name="Long H."/>
            <person name="Feng Y."/>
            <person name="Zong Z."/>
        </authorList>
    </citation>
    <scope>NUCLEOTIDE SEQUENCE [LARGE SCALE GENOMIC DNA]</scope>
    <source>
        <strain evidence="8 9">WCHAW010062</strain>
    </source>
</reference>
<dbReference type="Proteomes" id="UP000279962">
    <property type="component" value="Chromosome"/>
</dbReference>
<name>A0A3G2T155_9GAMM</name>
<feature type="signal peptide" evidence="7">
    <location>
        <begin position="1"/>
        <end position="18"/>
    </location>
</feature>
<dbReference type="InterPro" id="IPR004872">
    <property type="entry name" value="Lipoprotein_NlpA"/>
</dbReference>
<dbReference type="PANTHER" id="PTHR30429">
    <property type="entry name" value="D-METHIONINE-BINDING LIPOPROTEIN METQ"/>
    <property type="match status" value="1"/>
</dbReference>
<proteinExistence type="inferred from homology"/>
<keyword evidence="3 7" id="KW-0732">Signal</keyword>
<feature type="chain" id="PRO_5018076673" evidence="7">
    <location>
        <begin position="19"/>
        <end position="293"/>
    </location>
</feature>
<evidence type="ECO:0000256" key="7">
    <source>
        <dbReference type="SAM" id="SignalP"/>
    </source>
</evidence>
<dbReference type="AlphaFoldDB" id="A0A3G2T155"/>
<accession>A0A3G2T155</accession>
<comment type="similarity">
    <text evidence="2">Belongs to the NlpA lipoprotein family.</text>
</comment>
<evidence type="ECO:0000256" key="1">
    <source>
        <dbReference type="ARBA" id="ARBA00004635"/>
    </source>
</evidence>
<keyword evidence="4" id="KW-0472">Membrane</keyword>
<evidence type="ECO:0000256" key="4">
    <source>
        <dbReference type="ARBA" id="ARBA00023136"/>
    </source>
</evidence>
<evidence type="ECO:0000313" key="8">
    <source>
        <dbReference type="EMBL" id="AYO53939.1"/>
    </source>
</evidence>